<dbReference type="Proteomes" id="UP000682733">
    <property type="component" value="Unassembled WGS sequence"/>
</dbReference>
<dbReference type="Proteomes" id="UP000677228">
    <property type="component" value="Unassembled WGS sequence"/>
</dbReference>
<accession>A0A8S2G4I7</accession>
<protein>
    <submittedName>
        <fullName evidence="1">Uncharacterized protein</fullName>
    </submittedName>
</protein>
<reference evidence="1" key="1">
    <citation type="submission" date="2021-02" db="EMBL/GenBank/DDBJ databases">
        <authorList>
            <person name="Nowell W R."/>
        </authorList>
    </citation>
    <scope>NUCLEOTIDE SEQUENCE</scope>
</reference>
<dbReference type="EMBL" id="CAJNOK010055810">
    <property type="protein sequence ID" value="CAF1620662.1"/>
    <property type="molecule type" value="Genomic_DNA"/>
</dbReference>
<comment type="caution">
    <text evidence="1">The sequence shown here is derived from an EMBL/GenBank/DDBJ whole genome shotgun (WGS) entry which is preliminary data.</text>
</comment>
<dbReference type="AlphaFoldDB" id="A0A8S2G4I7"/>
<proteinExistence type="predicted"/>
<sequence>HPSIDEEQVYFDMSRGFRVLDFSSQSKKLWNSNSKLALFTELTRESFFKGFAYVIC</sequence>
<feature type="non-terminal residue" evidence="1">
    <location>
        <position position="1"/>
    </location>
</feature>
<gene>
    <name evidence="1" type="ORF">OVA965_LOCUS43182</name>
    <name evidence="2" type="ORF">TMI583_LOCUS45335</name>
</gene>
<evidence type="ECO:0000313" key="2">
    <source>
        <dbReference type="EMBL" id="CAF4439995.1"/>
    </source>
</evidence>
<dbReference type="EMBL" id="CAJOBA010080647">
    <property type="protein sequence ID" value="CAF4439995.1"/>
    <property type="molecule type" value="Genomic_DNA"/>
</dbReference>
<organism evidence="1 3">
    <name type="scientific">Didymodactylos carnosus</name>
    <dbReference type="NCBI Taxonomy" id="1234261"/>
    <lineage>
        <taxon>Eukaryota</taxon>
        <taxon>Metazoa</taxon>
        <taxon>Spiralia</taxon>
        <taxon>Gnathifera</taxon>
        <taxon>Rotifera</taxon>
        <taxon>Eurotatoria</taxon>
        <taxon>Bdelloidea</taxon>
        <taxon>Philodinida</taxon>
        <taxon>Philodinidae</taxon>
        <taxon>Didymodactylos</taxon>
    </lineage>
</organism>
<evidence type="ECO:0000313" key="1">
    <source>
        <dbReference type="EMBL" id="CAF1620662.1"/>
    </source>
</evidence>
<name>A0A8S2G4I7_9BILA</name>
<evidence type="ECO:0000313" key="3">
    <source>
        <dbReference type="Proteomes" id="UP000677228"/>
    </source>
</evidence>